<proteinExistence type="predicted"/>
<keyword evidence="1" id="KW-0812">Transmembrane</keyword>
<evidence type="ECO:0000313" key="3">
    <source>
        <dbReference type="Proteomes" id="UP000176329"/>
    </source>
</evidence>
<evidence type="ECO:0000313" key="2">
    <source>
        <dbReference type="EMBL" id="OGH61484.1"/>
    </source>
</evidence>
<protein>
    <submittedName>
        <fullName evidence="2">Uncharacterized protein</fullName>
    </submittedName>
</protein>
<accession>A0A1F6LQC0</accession>
<keyword evidence="1" id="KW-1133">Transmembrane helix</keyword>
<name>A0A1F6LQC0_9BACT</name>
<gene>
    <name evidence="2" type="ORF">A2848_01925</name>
</gene>
<feature type="transmembrane region" description="Helical" evidence="1">
    <location>
        <begin position="6"/>
        <end position="26"/>
    </location>
</feature>
<organism evidence="2 3">
    <name type="scientific">Candidatus Magasanikbacteria bacterium RIFCSPHIGHO2_01_FULL_50_8</name>
    <dbReference type="NCBI Taxonomy" id="1798674"/>
    <lineage>
        <taxon>Bacteria</taxon>
        <taxon>Candidatus Magasanikiibacteriota</taxon>
    </lineage>
</organism>
<keyword evidence="1" id="KW-0472">Membrane</keyword>
<reference evidence="2 3" key="1">
    <citation type="journal article" date="2016" name="Nat. Commun.">
        <title>Thousands of microbial genomes shed light on interconnected biogeochemical processes in an aquifer system.</title>
        <authorList>
            <person name="Anantharaman K."/>
            <person name="Brown C.T."/>
            <person name="Hug L.A."/>
            <person name="Sharon I."/>
            <person name="Castelle C.J."/>
            <person name="Probst A.J."/>
            <person name="Thomas B.C."/>
            <person name="Singh A."/>
            <person name="Wilkins M.J."/>
            <person name="Karaoz U."/>
            <person name="Brodie E.L."/>
            <person name="Williams K.H."/>
            <person name="Hubbard S.S."/>
            <person name="Banfield J.F."/>
        </authorList>
    </citation>
    <scope>NUCLEOTIDE SEQUENCE [LARGE SCALE GENOMIC DNA]</scope>
</reference>
<dbReference type="AlphaFoldDB" id="A0A1F6LQC0"/>
<sequence length="123" mass="13873">MKKFVVISLVLVFFAFFGFVCFYFLIINDGTYHALFPVAVNSTNDEGVRCVTAGRPADNFDAVIFSLADTCGGTPIAKSKRYEDYGSLPLNDGKTYIPLYDLKNDKRILYYFRPKRGLIESAE</sequence>
<evidence type="ECO:0000256" key="1">
    <source>
        <dbReference type="SAM" id="Phobius"/>
    </source>
</evidence>
<dbReference type="Proteomes" id="UP000176329">
    <property type="component" value="Unassembled WGS sequence"/>
</dbReference>
<dbReference type="EMBL" id="MFPV01000041">
    <property type="protein sequence ID" value="OGH61484.1"/>
    <property type="molecule type" value="Genomic_DNA"/>
</dbReference>
<comment type="caution">
    <text evidence="2">The sequence shown here is derived from an EMBL/GenBank/DDBJ whole genome shotgun (WGS) entry which is preliminary data.</text>
</comment>